<dbReference type="CDD" id="cd00293">
    <property type="entry name" value="USP-like"/>
    <property type="match status" value="1"/>
</dbReference>
<gene>
    <name evidence="2" type="ORF">BN961_00423</name>
</gene>
<dbReference type="AlphaFoldDB" id="A0A090ML47"/>
<dbReference type="RefSeq" id="WP_048755640.1">
    <property type="nucleotide sequence ID" value="NZ_CCAZ020000001.1"/>
</dbReference>
<keyword evidence="3" id="KW-1185">Reference proteome</keyword>
<dbReference type="OrthoDB" id="9804721at2"/>
<evidence type="ECO:0000313" key="2">
    <source>
        <dbReference type="EMBL" id="CEG07042.1"/>
    </source>
</evidence>
<reference evidence="2 3" key="1">
    <citation type="journal article" date="2014" name="Genome Announc.">
        <title>Genome Sequence of Afipia felis Strain 76713, Isolated in Hospital Water Using an Amoeba Co-Culture Procedure.</title>
        <authorList>
            <person name="Benamar S."/>
            <person name="La Scola B."/>
            <person name="Croce O."/>
        </authorList>
    </citation>
    <scope>NUCLEOTIDE SEQUENCE [LARGE SCALE GENOMIC DNA]</scope>
    <source>
        <strain evidence="2 3">76713</strain>
    </source>
</reference>
<feature type="domain" description="UspA" evidence="1">
    <location>
        <begin position="152"/>
        <end position="264"/>
    </location>
</feature>
<evidence type="ECO:0000259" key="1">
    <source>
        <dbReference type="Pfam" id="PF00582"/>
    </source>
</evidence>
<dbReference type="Pfam" id="PF00582">
    <property type="entry name" value="Usp"/>
    <property type="match status" value="1"/>
</dbReference>
<dbReference type="InterPro" id="IPR006016">
    <property type="entry name" value="UspA"/>
</dbReference>
<dbReference type="Proteomes" id="UP000035762">
    <property type="component" value="Unassembled WGS sequence"/>
</dbReference>
<sequence length="273" mass="29201">MGYKSIGVSMAVGSSNRACLTVAAGLAERFNARVIGMAATILPAPLYYTDGSYGAELLEREGAGLRKSLANAEAEFRHALDGRIKTIEWRDSLTIAKDFIPAQARSVDIVVTAAQEDGDSDPYAMASPSDLVMEAGRPVLVVPASATWLDVRRILVAWKDTRESRRAVADALPLLQKAEEVTVAEVCDALSEPAASERANDVAAWLLRHGVAASAITREDTNTPENLEAIASDMGAGVIVAGAYGHSRLRQWVLGGVTQHFITRPSRCVLLSR</sequence>
<comment type="caution">
    <text evidence="2">The sequence shown here is derived from an EMBL/GenBank/DDBJ whole genome shotgun (WGS) entry which is preliminary data.</text>
</comment>
<dbReference type="SUPFAM" id="SSF52402">
    <property type="entry name" value="Adenine nucleotide alpha hydrolases-like"/>
    <property type="match status" value="2"/>
</dbReference>
<dbReference type="Gene3D" id="3.40.50.12370">
    <property type="match status" value="1"/>
</dbReference>
<evidence type="ECO:0000313" key="3">
    <source>
        <dbReference type="Proteomes" id="UP000035762"/>
    </source>
</evidence>
<name>A0A090ML47_AFIFE</name>
<protein>
    <submittedName>
        <fullName evidence="2">Universal stress protein family protein</fullName>
    </submittedName>
</protein>
<proteinExistence type="predicted"/>
<dbReference type="EMBL" id="CCAZ020000001">
    <property type="protein sequence ID" value="CEG07042.1"/>
    <property type="molecule type" value="Genomic_DNA"/>
</dbReference>
<dbReference type="STRING" id="1035.BN961_00423"/>
<organism evidence="2 3">
    <name type="scientific">Afipia felis</name>
    <name type="common">Cat scratch disease bacillus</name>
    <dbReference type="NCBI Taxonomy" id="1035"/>
    <lineage>
        <taxon>Bacteria</taxon>
        <taxon>Pseudomonadati</taxon>
        <taxon>Pseudomonadota</taxon>
        <taxon>Alphaproteobacteria</taxon>
        <taxon>Hyphomicrobiales</taxon>
        <taxon>Nitrobacteraceae</taxon>
        <taxon>Afipia</taxon>
    </lineage>
</organism>
<accession>A0A090ML47</accession>